<dbReference type="Gene3D" id="2.40.150.20">
    <property type="entry name" value="Ribosomal protein L14"/>
    <property type="match status" value="1"/>
</dbReference>
<sequence>MCLMRLFCRGFSTTSQLNELRLLSRVKVVDNSKLARNAKQSGRAVKIIQVYKKPPVGTLGDKVLVTIEHEKKKAYIVGCKQSQKTFVPKFDSNNVILVDNNGQPLGTRVRVPIPSCLRENTDPNFVKILSLATTFV</sequence>
<evidence type="ECO:0000256" key="2">
    <source>
        <dbReference type="ARBA" id="ARBA00010745"/>
    </source>
</evidence>
<evidence type="ECO:0000313" key="9">
    <source>
        <dbReference type="Proteomes" id="UP000694844"/>
    </source>
</evidence>
<comment type="subcellular location">
    <subcellularLocation>
        <location evidence="1">Mitochondrion</location>
    </subcellularLocation>
</comment>
<evidence type="ECO:0000256" key="7">
    <source>
        <dbReference type="ARBA" id="ARBA00040118"/>
    </source>
</evidence>
<dbReference type="SUPFAM" id="SSF50193">
    <property type="entry name" value="Ribosomal protein L14"/>
    <property type="match status" value="1"/>
</dbReference>
<dbReference type="GO" id="GO:0003735">
    <property type="term" value="F:structural constituent of ribosome"/>
    <property type="evidence" value="ECO:0007669"/>
    <property type="project" value="InterPro"/>
</dbReference>
<dbReference type="CDD" id="cd00337">
    <property type="entry name" value="Ribosomal_uL14"/>
    <property type="match status" value="1"/>
</dbReference>
<dbReference type="KEGG" id="cvn:111128646"/>
<evidence type="ECO:0000256" key="1">
    <source>
        <dbReference type="ARBA" id="ARBA00004173"/>
    </source>
</evidence>
<dbReference type="PANTHER" id="PTHR21037">
    <property type="entry name" value="39S RIBOSOMAL PROTEIN L14, MITOCHONDRIAL"/>
    <property type="match status" value="1"/>
</dbReference>
<proteinExistence type="inferred from homology"/>
<keyword evidence="3" id="KW-0809">Transit peptide</keyword>
<keyword evidence="4" id="KW-0689">Ribosomal protein</keyword>
<dbReference type="InterPro" id="IPR000218">
    <property type="entry name" value="Ribosomal_uL14"/>
</dbReference>
<protein>
    <recommendedName>
        <fullName evidence="7">Large ribosomal subunit protein uL14m</fullName>
    </recommendedName>
    <alternativeName>
        <fullName evidence="8">39S ribosomal protein L14, mitochondrial</fullName>
    </alternativeName>
</protein>
<dbReference type="GO" id="GO:0006412">
    <property type="term" value="P:translation"/>
    <property type="evidence" value="ECO:0007669"/>
    <property type="project" value="InterPro"/>
</dbReference>
<comment type="similarity">
    <text evidence="2">Belongs to the universal ribosomal protein uL14 family.</text>
</comment>
<accession>A0A8B8DSY1</accession>
<name>A0A8B8DSY1_CRAVI</name>
<dbReference type="PANTHER" id="PTHR21037:SF3">
    <property type="entry name" value="LARGE RIBOSOMAL SUBUNIT PROTEIN UL14M"/>
    <property type="match status" value="1"/>
</dbReference>
<keyword evidence="6" id="KW-0687">Ribonucleoprotein</keyword>
<evidence type="ECO:0000256" key="5">
    <source>
        <dbReference type="ARBA" id="ARBA00023128"/>
    </source>
</evidence>
<dbReference type="GO" id="GO:0005840">
    <property type="term" value="C:ribosome"/>
    <property type="evidence" value="ECO:0007669"/>
    <property type="project" value="UniProtKB-KW"/>
</dbReference>
<evidence type="ECO:0000256" key="8">
    <source>
        <dbReference type="ARBA" id="ARBA00042938"/>
    </source>
</evidence>
<dbReference type="InterPro" id="IPR036853">
    <property type="entry name" value="Ribosomal_uL14_sf"/>
</dbReference>
<dbReference type="GO" id="GO:0005739">
    <property type="term" value="C:mitochondrion"/>
    <property type="evidence" value="ECO:0007669"/>
    <property type="project" value="UniProtKB-SubCell"/>
</dbReference>
<dbReference type="HAMAP" id="MF_01367">
    <property type="entry name" value="Ribosomal_uL14"/>
    <property type="match status" value="1"/>
</dbReference>
<evidence type="ECO:0000256" key="6">
    <source>
        <dbReference type="ARBA" id="ARBA00023274"/>
    </source>
</evidence>
<dbReference type="SMART" id="SM01374">
    <property type="entry name" value="Ribosomal_L14"/>
    <property type="match status" value="1"/>
</dbReference>
<keyword evidence="9" id="KW-1185">Reference proteome</keyword>
<dbReference type="GeneID" id="111128646"/>
<gene>
    <name evidence="10" type="primary">LOC111128646</name>
</gene>
<evidence type="ECO:0000256" key="3">
    <source>
        <dbReference type="ARBA" id="ARBA00022946"/>
    </source>
</evidence>
<reference evidence="10" key="1">
    <citation type="submission" date="2025-08" db="UniProtKB">
        <authorList>
            <consortium name="RefSeq"/>
        </authorList>
    </citation>
    <scope>IDENTIFICATION</scope>
    <source>
        <tissue evidence="10">Whole sample</tissue>
    </source>
</reference>
<dbReference type="RefSeq" id="XP_022330096.1">
    <property type="nucleotide sequence ID" value="XM_022474388.1"/>
</dbReference>
<dbReference type="OrthoDB" id="274765at2759"/>
<evidence type="ECO:0000256" key="4">
    <source>
        <dbReference type="ARBA" id="ARBA00022980"/>
    </source>
</evidence>
<dbReference type="Pfam" id="PF00238">
    <property type="entry name" value="Ribosomal_L14"/>
    <property type="match status" value="1"/>
</dbReference>
<dbReference type="GO" id="GO:1990904">
    <property type="term" value="C:ribonucleoprotein complex"/>
    <property type="evidence" value="ECO:0007669"/>
    <property type="project" value="UniProtKB-KW"/>
</dbReference>
<dbReference type="AlphaFoldDB" id="A0A8B8DSY1"/>
<keyword evidence="5" id="KW-0496">Mitochondrion</keyword>
<dbReference type="Proteomes" id="UP000694844">
    <property type="component" value="Chromosome 4"/>
</dbReference>
<dbReference type="FunFam" id="2.40.150.20:FF:000018">
    <property type="entry name" value="Ribosomal protein L14, putative"/>
    <property type="match status" value="1"/>
</dbReference>
<evidence type="ECO:0000313" key="10">
    <source>
        <dbReference type="RefSeq" id="XP_022330096.1"/>
    </source>
</evidence>
<organism evidence="9 10">
    <name type="scientific">Crassostrea virginica</name>
    <name type="common">Eastern oyster</name>
    <dbReference type="NCBI Taxonomy" id="6565"/>
    <lineage>
        <taxon>Eukaryota</taxon>
        <taxon>Metazoa</taxon>
        <taxon>Spiralia</taxon>
        <taxon>Lophotrochozoa</taxon>
        <taxon>Mollusca</taxon>
        <taxon>Bivalvia</taxon>
        <taxon>Autobranchia</taxon>
        <taxon>Pteriomorphia</taxon>
        <taxon>Ostreida</taxon>
        <taxon>Ostreoidea</taxon>
        <taxon>Ostreidae</taxon>
        <taxon>Crassostrea</taxon>
    </lineage>
</organism>